<evidence type="ECO:0008006" key="4">
    <source>
        <dbReference type="Google" id="ProtNLM"/>
    </source>
</evidence>
<sequence>MKAARWGWRILAALYATTFLVTLFLAYTGNLPPQFSQIPYYDKIGHVVLYGVAAYLGHRVLGYRRVNLLTIAVPLFPLLFAIGTVTEELLQTFSPNRTLDAIDLIASFCGITLGYWLSERGR</sequence>
<evidence type="ECO:0000256" key="1">
    <source>
        <dbReference type="SAM" id="Phobius"/>
    </source>
</evidence>
<keyword evidence="1" id="KW-1133">Transmembrane helix</keyword>
<comment type="caution">
    <text evidence="2">The sequence shown here is derived from an EMBL/GenBank/DDBJ whole genome shotgun (WGS) entry which is preliminary data.</text>
</comment>
<accession>A0A2T1ES78</accession>
<protein>
    <recommendedName>
        <fullName evidence="4">VanZ family protein</fullName>
    </recommendedName>
</protein>
<organism evidence="2 3">
    <name type="scientific">Stenomitos frigidus ULC18</name>
    <dbReference type="NCBI Taxonomy" id="2107698"/>
    <lineage>
        <taxon>Bacteria</taxon>
        <taxon>Bacillati</taxon>
        <taxon>Cyanobacteriota</taxon>
        <taxon>Cyanophyceae</taxon>
        <taxon>Leptolyngbyales</taxon>
        <taxon>Leptolyngbyaceae</taxon>
        <taxon>Stenomitos</taxon>
    </lineage>
</organism>
<keyword evidence="3" id="KW-1185">Reference proteome</keyword>
<dbReference type="OrthoDB" id="532191at2"/>
<dbReference type="Proteomes" id="UP000239576">
    <property type="component" value="Unassembled WGS sequence"/>
</dbReference>
<feature type="transmembrane region" description="Helical" evidence="1">
    <location>
        <begin position="68"/>
        <end position="86"/>
    </location>
</feature>
<feature type="transmembrane region" description="Helical" evidence="1">
    <location>
        <begin position="98"/>
        <end position="117"/>
    </location>
</feature>
<dbReference type="EMBL" id="PVWK01000008">
    <property type="protein sequence ID" value="PSB35606.1"/>
    <property type="molecule type" value="Genomic_DNA"/>
</dbReference>
<feature type="transmembrane region" description="Helical" evidence="1">
    <location>
        <begin position="44"/>
        <end position="61"/>
    </location>
</feature>
<evidence type="ECO:0000313" key="2">
    <source>
        <dbReference type="EMBL" id="PSB35606.1"/>
    </source>
</evidence>
<reference evidence="3" key="1">
    <citation type="submission" date="2018-02" db="EMBL/GenBank/DDBJ databases">
        <authorList>
            <person name="Moore K."/>
            <person name="Momper L."/>
        </authorList>
    </citation>
    <scope>NUCLEOTIDE SEQUENCE [LARGE SCALE GENOMIC DNA]</scope>
    <source>
        <strain evidence="3">ULC18</strain>
    </source>
</reference>
<name>A0A2T1ES78_9CYAN</name>
<dbReference type="PANTHER" id="PTHR28008">
    <property type="entry name" value="DOMAIN PROTEIN, PUTATIVE (AFU_ORTHOLOGUE AFUA_3G10980)-RELATED"/>
    <property type="match status" value="1"/>
</dbReference>
<keyword evidence="1" id="KW-0812">Transmembrane</keyword>
<evidence type="ECO:0000313" key="3">
    <source>
        <dbReference type="Proteomes" id="UP000239576"/>
    </source>
</evidence>
<keyword evidence="1" id="KW-0472">Membrane</keyword>
<reference evidence="2 3" key="2">
    <citation type="submission" date="2018-03" db="EMBL/GenBank/DDBJ databases">
        <title>The ancient ancestry and fast evolution of plastids.</title>
        <authorList>
            <person name="Moore K.R."/>
            <person name="Magnabosco C."/>
            <person name="Momper L."/>
            <person name="Gold D.A."/>
            <person name="Bosak T."/>
            <person name="Fournier G.P."/>
        </authorList>
    </citation>
    <scope>NUCLEOTIDE SEQUENCE [LARGE SCALE GENOMIC DNA]</scope>
    <source>
        <strain evidence="2 3">ULC18</strain>
    </source>
</reference>
<dbReference type="NCBIfam" id="NF037970">
    <property type="entry name" value="vanZ_1"/>
    <property type="match status" value="1"/>
</dbReference>
<dbReference type="AlphaFoldDB" id="A0A2T1ES78"/>
<proteinExistence type="predicted"/>
<gene>
    <name evidence="2" type="ORF">C7B82_00990</name>
</gene>
<dbReference type="PANTHER" id="PTHR28008:SF1">
    <property type="entry name" value="DOMAIN PROTEIN, PUTATIVE (AFU_ORTHOLOGUE AFUA_3G10980)-RELATED"/>
    <property type="match status" value="1"/>
</dbReference>